<dbReference type="EMBL" id="JAOPJF010000046">
    <property type="protein sequence ID" value="KAK1142808.1"/>
    <property type="molecule type" value="Genomic_DNA"/>
</dbReference>
<sequence>MSQETDETRTAPFPQSSTSGNQIRSATRQSMRHSESNDGSDRRQGLQMNEGRESGELEGSTLTSSSRDADKGSRAQRRVQSSSGFLLDSSFLPRSKSLRNSYHLSRRSEPDRKEKRGVPDNDTVKSKKRSRFPWNRQKDASNESPPKSTEGEAVQETPTPHVQQEMRPQESQPTTTDHRSSMGLDRDSLQIVNLALNLSESRKTNSLGRSASNRLSSGRWAPAIGHPPASHTESHPPVAVGGLGHENLHPRRNLTRSSNEDRTQAIGSWHASSTADVAPSVLSLLPQSAESTTLPPVFSESTLARAEHARQHFELFTEYLRLLPSLPPLRSNDGNAPAESKPINNDTSNAGRSYNPLQSIRNRKVRFRERCPIDPDGDGWNDIDNVRGWVDSVEIKYGRRQDHSPSQCLRLPPLPHRAPDVSQKESNEEEVWAGSPPSSLRRASRTSSIKARRPRFDWILSPSELLADAAWLEHVPNKSKIIDREGNSLYPDPAMLVDHDARSVPTFEEPPPPTRDSLDAEGYTSRTSMSDAHPGLATEFKRIGRGRRRHRFRSPSPILPSHSVSKKGSSISRRHKLGIASSSSSSVSSLDELPSWSARMDDVLRSGRSISPTTGVLKLRGSEASHGEGPADSTVTPAQSSAGRAKVEEKSGSISSAPSREDRYGPLPSFATIDPKAPSTPLHMGYFPSIASNLSPPSSRSPSPSKGRLARTITSRNDQGKHNDTKPKDVVDESSVRPETLRNNSASKASDALLPPGRTESSPLLDRVSPIHHGDHGRPGLHARKGSMQHESKLRGILKGPGKIAEKVSNEVSKMGGIILKKDNTEHSRQSSLATNATTDEGDVSNVMEQSTKIKDARFEETKRNNSTSSGILPQQISVSSDEGNHSAHKASDNAAAEISVPSPAAVVSSQGDLEEERKAPERGALSKDDLHAHSHDMKQSQGTTNSLSTPLINKLNTNVPGGRPEKALSFGPELHTVREQIKKGRIKDPSVPFSMTHPPITGLAQAKVSPASSSQERRPTATNQSRSWSISDRSISTSIDTGIPSKREVERTRALLLSSGIKAREITRRAESVRSPPDFLRHAFGPNSSIPPIPRYHEYELAVQTLVRRVEISHDRFQQSIKHYPGHDSSSLKARLNELEDMVNNSLNPRVRAAAEDAENLSVQLNTTSTLAVKQLNDTLDKGIRKRHRRLRWIRRAGFGMLEWALVGILWWVWLIVMAFKIFRGILRGVFSGIRWVLWL</sequence>
<protein>
    <submittedName>
        <fullName evidence="1">Uncharacterized protein</fullName>
    </submittedName>
</protein>
<name>A0ACC3AY04_9EURO</name>
<evidence type="ECO:0000313" key="1">
    <source>
        <dbReference type="EMBL" id="KAK1142808.1"/>
    </source>
</evidence>
<dbReference type="Proteomes" id="UP001177260">
    <property type="component" value="Unassembled WGS sequence"/>
</dbReference>
<gene>
    <name evidence="1" type="ORF">N8T08_007242</name>
</gene>
<evidence type="ECO:0000313" key="2">
    <source>
        <dbReference type="Proteomes" id="UP001177260"/>
    </source>
</evidence>
<comment type="caution">
    <text evidence="1">The sequence shown here is derived from an EMBL/GenBank/DDBJ whole genome shotgun (WGS) entry which is preliminary data.</text>
</comment>
<proteinExistence type="predicted"/>
<organism evidence="1 2">
    <name type="scientific">Aspergillus melleus</name>
    <dbReference type="NCBI Taxonomy" id="138277"/>
    <lineage>
        <taxon>Eukaryota</taxon>
        <taxon>Fungi</taxon>
        <taxon>Dikarya</taxon>
        <taxon>Ascomycota</taxon>
        <taxon>Pezizomycotina</taxon>
        <taxon>Eurotiomycetes</taxon>
        <taxon>Eurotiomycetidae</taxon>
        <taxon>Eurotiales</taxon>
        <taxon>Aspergillaceae</taxon>
        <taxon>Aspergillus</taxon>
        <taxon>Aspergillus subgen. Circumdati</taxon>
    </lineage>
</organism>
<accession>A0ACC3AY04</accession>
<reference evidence="1 2" key="1">
    <citation type="journal article" date="2023" name="ACS Omega">
        <title>Identification of the Neoaspergillic Acid Biosynthesis Gene Cluster by Establishing an In Vitro CRISPR-Ribonucleoprotein Genetic System in Aspergillus melleus.</title>
        <authorList>
            <person name="Yuan B."/>
            <person name="Grau M.F."/>
            <person name="Murata R.M."/>
            <person name="Torok T."/>
            <person name="Venkateswaran K."/>
            <person name="Stajich J.E."/>
            <person name="Wang C.C.C."/>
        </authorList>
    </citation>
    <scope>NUCLEOTIDE SEQUENCE [LARGE SCALE GENOMIC DNA]</scope>
    <source>
        <strain evidence="1 2">IMV 1140</strain>
    </source>
</reference>
<keyword evidence="2" id="KW-1185">Reference proteome</keyword>